<organism evidence="1 2">
    <name type="scientific">Candidatus Kaiserbacteria bacterium GW2011_GWA2_49_19</name>
    <dbReference type="NCBI Taxonomy" id="1618669"/>
    <lineage>
        <taxon>Bacteria</taxon>
        <taxon>Candidatus Kaiseribacteriota</taxon>
    </lineage>
</organism>
<dbReference type="Proteomes" id="UP000033965">
    <property type="component" value="Unassembled WGS sequence"/>
</dbReference>
<name>A0A0G1VS74_9BACT</name>
<sequence>MHSAALIIARAGSTRLPGKNNLDFEGKPMFTWNILKAQKLFPAVYFSSDSKEMLAIAKTLGAHIIERPEELATENVPNIPVFQHAYRFMDNPDMIVSLQSNSPTLPEARIKQALAIMEIPDIMELITMDTALKVHGSIWALKKERLFHYGDPFIYKAEVFLMDDSVDIHTQKDFEKAREQLHATTQ</sequence>
<evidence type="ECO:0000313" key="2">
    <source>
        <dbReference type="Proteomes" id="UP000033965"/>
    </source>
</evidence>
<dbReference type="Gene3D" id="3.90.550.10">
    <property type="entry name" value="Spore Coat Polysaccharide Biosynthesis Protein SpsA, Chain A"/>
    <property type="match status" value="1"/>
</dbReference>
<dbReference type="InterPro" id="IPR050793">
    <property type="entry name" value="CMP-NeuNAc_synthase"/>
</dbReference>
<dbReference type="InterPro" id="IPR029044">
    <property type="entry name" value="Nucleotide-diphossugar_trans"/>
</dbReference>
<protein>
    <recommendedName>
        <fullName evidence="3">Acylneuraminate cytidylyltransferase</fullName>
    </recommendedName>
</protein>
<dbReference type="PANTHER" id="PTHR21485">
    <property type="entry name" value="HAD SUPERFAMILY MEMBERS CMAS AND KDSC"/>
    <property type="match status" value="1"/>
</dbReference>
<proteinExistence type="predicted"/>
<evidence type="ECO:0000313" key="1">
    <source>
        <dbReference type="EMBL" id="KKW09105.1"/>
    </source>
</evidence>
<dbReference type="GO" id="GO:0008781">
    <property type="term" value="F:N-acylneuraminate cytidylyltransferase activity"/>
    <property type="evidence" value="ECO:0007669"/>
    <property type="project" value="TreeGrafter"/>
</dbReference>
<dbReference type="EMBL" id="LCPZ01000005">
    <property type="protein sequence ID" value="KKW09105.1"/>
    <property type="molecule type" value="Genomic_DNA"/>
</dbReference>
<dbReference type="SUPFAM" id="SSF53448">
    <property type="entry name" value="Nucleotide-diphospho-sugar transferases"/>
    <property type="match status" value="1"/>
</dbReference>
<reference evidence="1 2" key="1">
    <citation type="journal article" date="2015" name="Nature">
        <title>rRNA introns, odd ribosomes, and small enigmatic genomes across a large radiation of phyla.</title>
        <authorList>
            <person name="Brown C.T."/>
            <person name="Hug L.A."/>
            <person name="Thomas B.C."/>
            <person name="Sharon I."/>
            <person name="Castelle C.J."/>
            <person name="Singh A."/>
            <person name="Wilkins M.J."/>
            <person name="Williams K.H."/>
            <person name="Banfield J.F."/>
        </authorList>
    </citation>
    <scope>NUCLEOTIDE SEQUENCE [LARGE SCALE GENOMIC DNA]</scope>
</reference>
<dbReference type="Pfam" id="PF02348">
    <property type="entry name" value="CTP_transf_3"/>
    <property type="match status" value="1"/>
</dbReference>
<comment type="caution">
    <text evidence="1">The sequence shown here is derived from an EMBL/GenBank/DDBJ whole genome shotgun (WGS) entry which is preliminary data.</text>
</comment>
<accession>A0A0G1VS74</accession>
<dbReference type="InterPro" id="IPR003329">
    <property type="entry name" value="Cytidylyl_trans"/>
</dbReference>
<dbReference type="AlphaFoldDB" id="A0A0G1VS74"/>
<dbReference type="PANTHER" id="PTHR21485:SF6">
    <property type="entry name" value="N-ACYLNEURAMINATE CYTIDYLYLTRANSFERASE-RELATED"/>
    <property type="match status" value="1"/>
</dbReference>
<gene>
    <name evidence="1" type="ORF">UY44_C0005G0022</name>
</gene>
<evidence type="ECO:0008006" key="3">
    <source>
        <dbReference type="Google" id="ProtNLM"/>
    </source>
</evidence>